<dbReference type="EMBL" id="VSSQ01009283">
    <property type="protein sequence ID" value="MPM41202.1"/>
    <property type="molecule type" value="Genomic_DNA"/>
</dbReference>
<reference evidence="2" key="1">
    <citation type="submission" date="2019-08" db="EMBL/GenBank/DDBJ databases">
        <authorList>
            <person name="Kucharzyk K."/>
            <person name="Murdoch R.W."/>
            <person name="Higgins S."/>
            <person name="Loffler F."/>
        </authorList>
    </citation>
    <scope>NUCLEOTIDE SEQUENCE</scope>
</reference>
<feature type="transmembrane region" description="Helical" evidence="1">
    <location>
        <begin position="72"/>
        <end position="93"/>
    </location>
</feature>
<feature type="transmembrane region" description="Helical" evidence="1">
    <location>
        <begin position="138"/>
        <end position="158"/>
    </location>
</feature>
<gene>
    <name evidence="2" type="ORF">SDC9_87852</name>
</gene>
<proteinExistence type="predicted"/>
<name>A0A644ZK03_9ZZZZ</name>
<evidence type="ECO:0008006" key="3">
    <source>
        <dbReference type="Google" id="ProtNLM"/>
    </source>
</evidence>
<sequence>MSAYILYGVVILLYIFSFFKDRDKTKKALMKSLKSFESIMPQFLGIIFIVGIILTALSPETISSIIGEKSGFWGVLLAAIIGSITIMPTFVAFPTASLLLQSGAGYAQVTALISTLMFVGVLTYSLESKFLGKKATLIRNLVYFIYSVLIAFVINFLMR</sequence>
<keyword evidence="1" id="KW-0812">Transmembrane</keyword>
<evidence type="ECO:0000256" key="1">
    <source>
        <dbReference type="SAM" id="Phobius"/>
    </source>
</evidence>
<organism evidence="2">
    <name type="scientific">bioreactor metagenome</name>
    <dbReference type="NCBI Taxonomy" id="1076179"/>
    <lineage>
        <taxon>unclassified sequences</taxon>
        <taxon>metagenomes</taxon>
        <taxon>ecological metagenomes</taxon>
    </lineage>
</organism>
<accession>A0A644ZK03</accession>
<comment type="caution">
    <text evidence="2">The sequence shown here is derived from an EMBL/GenBank/DDBJ whole genome shotgun (WGS) entry which is preliminary data.</text>
</comment>
<dbReference type="AlphaFoldDB" id="A0A644ZK03"/>
<keyword evidence="1" id="KW-1133">Transmembrane helix</keyword>
<protein>
    <recommendedName>
        <fullName evidence="3">Permease</fullName>
    </recommendedName>
</protein>
<evidence type="ECO:0000313" key="2">
    <source>
        <dbReference type="EMBL" id="MPM41202.1"/>
    </source>
</evidence>
<feature type="transmembrane region" description="Helical" evidence="1">
    <location>
        <begin position="6"/>
        <end position="22"/>
    </location>
</feature>
<keyword evidence="1" id="KW-0472">Membrane</keyword>
<feature type="transmembrane region" description="Helical" evidence="1">
    <location>
        <begin position="105"/>
        <end position="126"/>
    </location>
</feature>
<feature type="transmembrane region" description="Helical" evidence="1">
    <location>
        <begin position="43"/>
        <end position="66"/>
    </location>
</feature>